<dbReference type="RefSeq" id="WP_286053562.1">
    <property type="nucleotide sequence ID" value="NZ_JASVWF010000003.1"/>
</dbReference>
<dbReference type="InterPro" id="IPR036286">
    <property type="entry name" value="LexA/Signal_pep-like_sf"/>
</dbReference>
<proteinExistence type="predicted"/>
<keyword evidence="3" id="KW-0378">Hydrolase</keyword>
<dbReference type="Proteomes" id="UP001231924">
    <property type="component" value="Unassembled WGS sequence"/>
</dbReference>
<evidence type="ECO:0000313" key="5">
    <source>
        <dbReference type="EMBL" id="MDL5157151.1"/>
    </source>
</evidence>
<gene>
    <name evidence="5" type="ORF">QRT03_14375</name>
</gene>
<sequence length="122" mass="13282">MNARADDGERSALVRGAREVPGRWPRRVLVRGSSMVPTLHDGDVVLAWPGRRARAGDVALVRWPSRPGQLSVKRLALPDDGGWYALGDAALASTDSRTLGPAEALAVVTHRLWPHPGRLPRR</sequence>
<dbReference type="InterPro" id="IPR015927">
    <property type="entry name" value="Peptidase_S24_S26A/B/C"/>
</dbReference>
<evidence type="ECO:0000256" key="3">
    <source>
        <dbReference type="ARBA" id="ARBA00022801"/>
    </source>
</evidence>
<comment type="caution">
    <text evidence="5">The sequence shown here is derived from an EMBL/GenBank/DDBJ whole genome shotgun (WGS) entry which is preliminary data.</text>
</comment>
<evidence type="ECO:0000259" key="4">
    <source>
        <dbReference type="Pfam" id="PF00717"/>
    </source>
</evidence>
<dbReference type="CDD" id="cd06530">
    <property type="entry name" value="S26_SPase_I"/>
    <property type="match status" value="1"/>
</dbReference>
<dbReference type="SUPFAM" id="SSF51306">
    <property type="entry name" value="LexA/Signal peptidase"/>
    <property type="match status" value="1"/>
</dbReference>
<organism evidence="5 6">
    <name type="scientific">Actinomycetospora termitidis</name>
    <dbReference type="NCBI Taxonomy" id="3053470"/>
    <lineage>
        <taxon>Bacteria</taxon>
        <taxon>Bacillati</taxon>
        <taxon>Actinomycetota</taxon>
        <taxon>Actinomycetes</taxon>
        <taxon>Pseudonocardiales</taxon>
        <taxon>Pseudonocardiaceae</taxon>
        <taxon>Actinomycetospora</taxon>
    </lineage>
</organism>
<dbReference type="EMBL" id="JASVWF010000003">
    <property type="protein sequence ID" value="MDL5157151.1"/>
    <property type="molecule type" value="Genomic_DNA"/>
</dbReference>
<keyword evidence="2" id="KW-0645">Protease</keyword>
<dbReference type="PROSITE" id="PS00501">
    <property type="entry name" value="SPASE_I_1"/>
    <property type="match status" value="1"/>
</dbReference>
<accession>A0ABT7M9M3</accession>
<dbReference type="InterPro" id="IPR019533">
    <property type="entry name" value="Peptidase_S26"/>
</dbReference>
<dbReference type="InterPro" id="IPR019756">
    <property type="entry name" value="Pept_S26A_signal_pept_1_Ser-AS"/>
</dbReference>
<dbReference type="Gene3D" id="2.10.109.10">
    <property type="entry name" value="Umud Fragment, subunit A"/>
    <property type="match status" value="1"/>
</dbReference>
<comment type="subcellular location">
    <subcellularLocation>
        <location evidence="1">Endomembrane system</location>
    </subcellularLocation>
</comment>
<keyword evidence="6" id="KW-1185">Reference proteome</keyword>
<reference evidence="5 6" key="1">
    <citation type="submission" date="2023-06" db="EMBL/GenBank/DDBJ databases">
        <title>Actinomycetospora Odt1-22.</title>
        <authorList>
            <person name="Supong K."/>
        </authorList>
    </citation>
    <scope>NUCLEOTIDE SEQUENCE [LARGE SCALE GENOMIC DNA]</scope>
    <source>
        <strain evidence="5 6">Odt1-22</strain>
    </source>
</reference>
<name>A0ABT7M9M3_9PSEU</name>
<evidence type="ECO:0000256" key="2">
    <source>
        <dbReference type="ARBA" id="ARBA00022670"/>
    </source>
</evidence>
<dbReference type="Pfam" id="PF00717">
    <property type="entry name" value="Peptidase_S24"/>
    <property type="match status" value="1"/>
</dbReference>
<evidence type="ECO:0000256" key="1">
    <source>
        <dbReference type="ARBA" id="ARBA00004308"/>
    </source>
</evidence>
<feature type="domain" description="Peptidase S24/S26A/S26B/S26C" evidence="4">
    <location>
        <begin position="30"/>
        <end position="82"/>
    </location>
</feature>
<protein>
    <submittedName>
        <fullName evidence="5">S24 family peptidase</fullName>
    </submittedName>
</protein>
<evidence type="ECO:0000313" key="6">
    <source>
        <dbReference type="Proteomes" id="UP001231924"/>
    </source>
</evidence>